<dbReference type="Proteomes" id="UP000499080">
    <property type="component" value="Unassembled WGS sequence"/>
</dbReference>
<evidence type="ECO:0000313" key="2">
    <source>
        <dbReference type="Proteomes" id="UP000499080"/>
    </source>
</evidence>
<sequence length="140" mass="16765">MDALPYYWIRNDLEITKCFLMCIRTCVSTNLSQYFPNHRLSHASRNCVDKIFPKISKLPNVSSCSSQNSRHESFTDFQMQMVSSCASKLQREHRSFTRFPNYQMFPHVHQNLYEHESFTRFPNHQMFPHVHQNLYEHESS</sequence>
<evidence type="ECO:0000313" key="1">
    <source>
        <dbReference type="EMBL" id="GBM66671.1"/>
    </source>
</evidence>
<proteinExistence type="predicted"/>
<gene>
    <name evidence="1" type="ORF">AVEN_258625_1</name>
</gene>
<reference evidence="1 2" key="1">
    <citation type="journal article" date="2019" name="Sci. Rep.">
        <title>Orb-weaving spider Araneus ventricosus genome elucidates the spidroin gene catalogue.</title>
        <authorList>
            <person name="Kono N."/>
            <person name="Nakamura H."/>
            <person name="Ohtoshi R."/>
            <person name="Moran D.A.P."/>
            <person name="Shinohara A."/>
            <person name="Yoshida Y."/>
            <person name="Fujiwara M."/>
            <person name="Mori M."/>
            <person name="Tomita M."/>
            <person name="Arakawa K."/>
        </authorList>
    </citation>
    <scope>NUCLEOTIDE SEQUENCE [LARGE SCALE GENOMIC DNA]</scope>
</reference>
<accession>A0A4Y2HMN8</accession>
<comment type="caution">
    <text evidence="1">The sequence shown here is derived from an EMBL/GenBank/DDBJ whole genome shotgun (WGS) entry which is preliminary data.</text>
</comment>
<protein>
    <submittedName>
        <fullName evidence="1">Uncharacterized protein</fullName>
    </submittedName>
</protein>
<organism evidence="1 2">
    <name type="scientific">Araneus ventricosus</name>
    <name type="common">Orbweaver spider</name>
    <name type="synonym">Epeira ventricosa</name>
    <dbReference type="NCBI Taxonomy" id="182803"/>
    <lineage>
        <taxon>Eukaryota</taxon>
        <taxon>Metazoa</taxon>
        <taxon>Ecdysozoa</taxon>
        <taxon>Arthropoda</taxon>
        <taxon>Chelicerata</taxon>
        <taxon>Arachnida</taxon>
        <taxon>Araneae</taxon>
        <taxon>Araneomorphae</taxon>
        <taxon>Entelegynae</taxon>
        <taxon>Araneoidea</taxon>
        <taxon>Araneidae</taxon>
        <taxon>Araneus</taxon>
    </lineage>
</organism>
<dbReference type="EMBL" id="BGPR01002038">
    <property type="protein sequence ID" value="GBM66671.1"/>
    <property type="molecule type" value="Genomic_DNA"/>
</dbReference>
<keyword evidence="2" id="KW-1185">Reference proteome</keyword>
<dbReference type="AlphaFoldDB" id="A0A4Y2HMN8"/>
<name>A0A4Y2HMN8_ARAVE</name>